<protein>
    <submittedName>
        <fullName evidence="5">ABC transporter ATP-binding protein</fullName>
    </submittedName>
</protein>
<dbReference type="InterPro" id="IPR017911">
    <property type="entry name" value="MacB-like_ATP-bd"/>
</dbReference>
<evidence type="ECO:0000256" key="2">
    <source>
        <dbReference type="ARBA" id="ARBA00022741"/>
    </source>
</evidence>
<dbReference type="InterPro" id="IPR015854">
    <property type="entry name" value="ABC_transpr_LolD-like"/>
</dbReference>
<dbReference type="InterPro" id="IPR017871">
    <property type="entry name" value="ABC_transporter-like_CS"/>
</dbReference>
<name>A0ABW1A1G1_9ACTN</name>
<dbReference type="PROSITE" id="PS50893">
    <property type="entry name" value="ABC_TRANSPORTER_2"/>
    <property type="match status" value="1"/>
</dbReference>
<proteinExistence type="predicted"/>
<dbReference type="SMART" id="SM00382">
    <property type="entry name" value="AAA"/>
    <property type="match status" value="1"/>
</dbReference>
<evidence type="ECO:0000256" key="3">
    <source>
        <dbReference type="ARBA" id="ARBA00022840"/>
    </source>
</evidence>
<comment type="caution">
    <text evidence="5">The sequence shown here is derived from an EMBL/GenBank/DDBJ whole genome shotgun (WGS) entry which is preliminary data.</text>
</comment>
<accession>A0ABW1A1G1</accession>
<evidence type="ECO:0000313" key="5">
    <source>
        <dbReference type="EMBL" id="MFC5748502.1"/>
    </source>
</evidence>
<dbReference type="SUPFAM" id="SSF52540">
    <property type="entry name" value="P-loop containing nucleoside triphosphate hydrolases"/>
    <property type="match status" value="1"/>
</dbReference>
<dbReference type="EMBL" id="JBHSON010000032">
    <property type="protein sequence ID" value="MFC5748502.1"/>
    <property type="molecule type" value="Genomic_DNA"/>
</dbReference>
<reference evidence="6" key="1">
    <citation type="journal article" date="2019" name="Int. J. Syst. Evol. Microbiol.">
        <title>The Global Catalogue of Microorganisms (GCM) 10K type strain sequencing project: providing services to taxonomists for standard genome sequencing and annotation.</title>
        <authorList>
            <consortium name="The Broad Institute Genomics Platform"/>
            <consortium name="The Broad Institute Genome Sequencing Center for Infectious Disease"/>
            <person name="Wu L."/>
            <person name="Ma J."/>
        </authorList>
    </citation>
    <scope>NUCLEOTIDE SEQUENCE [LARGE SCALE GENOMIC DNA]</scope>
    <source>
        <strain evidence="6">KCTC 42087</strain>
    </source>
</reference>
<dbReference type="RefSeq" id="WP_378284164.1">
    <property type="nucleotide sequence ID" value="NZ_JBHSON010000032.1"/>
</dbReference>
<keyword evidence="3 5" id="KW-0067">ATP-binding</keyword>
<keyword evidence="1" id="KW-0813">Transport</keyword>
<dbReference type="InterPro" id="IPR027417">
    <property type="entry name" value="P-loop_NTPase"/>
</dbReference>
<dbReference type="Gene3D" id="3.40.50.300">
    <property type="entry name" value="P-loop containing nucleotide triphosphate hydrolases"/>
    <property type="match status" value="1"/>
</dbReference>
<keyword evidence="6" id="KW-1185">Reference proteome</keyword>
<dbReference type="PANTHER" id="PTHR24220">
    <property type="entry name" value="IMPORT ATP-BINDING PROTEIN"/>
    <property type="match status" value="1"/>
</dbReference>
<dbReference type="GO" id="GO:0005524">
    <property type="term" value="F:ATP binding"/>
    <property type="evidence" value="ECO:0007669"/>
    <property type="project" value="UniProtKB-KW"/>
</dbReference>
<dbReference type="Proteomes" id="UP001596074">
    <property type="component" value="Unassembled WGS sequence"/>
</dbReference>
<feature type="domain" description="ABC transporter" evidence="4">
    <location>
        <begin position="15"/>
        <end position="230"/>
    </location>
</feature>
<dbReference type="Pfam" id="PF00005">
    <property type="entry name" value="ABC_tran"/>
    <property type="match status" value="1"/>
</dbReference>
<gene>
    <name evidence="5" type="ORF">ACFPZN_23040</name>
</gene>
<evidence type="ECO:0000256" key="1">
    <source>
        <dbReference type="ARBA" id="ARBA00022448"/>
    </source>
</evidence>
<evidence type="ECO:0000259" key="4">
    <source>
        <dbReference type="PROSITE" id="PS50893"/>
    </source>
</evidence>
<dbReference type="CDD" id="cd03255">
    <property type="entry name" value="ABC_MJ0796_LolCDE_FtsE"/>
    <property type="match status" value="1"/>
</dbReference>
<dbReference type="InterPro" id="IPR003593">
    <property type="entry name" value="AAA+_ATPase"/>
</dbReference>
<organism evidence="5 6">
    <name type="scientific">Actinomadura rugatobispora</name>
    <dbReference type="NCBI Taxonomy" id="1994"/>
    <lineage>
        <taxon>Bacteria</taxon>
        <taxon>Bacillati</taxon>
        <taxon>Actinomycetota</taxon>
        <taxon>Actinomycetes</taxon>
        <taxon>Streptosporangiales</taxon>
        <taxon>Thermomonosporaceae</taxon>
        <taxon>Actinomadura</taxon>
    </lineage>
</organism>
<sequence>MTHLAGRQPVETPLVELRQVARTFGRGRAAMVALHEVGCTVLQGDRIAITGPSGSGKTTLLHLIAGLDKPTAGEVRWPEFGGNPLDHPGEVGLVFQGASLLPALDVLENVALPLLLADRPYGEAVTRARAALEQAEIAELAQRLPEELSGGQAQRVAVARALAPAPRLIAADEPTGRLDTRHALAVVDLLVRAAGELGATLLLATHDPRMAERLDRCWEMRDGTLNEVTA</sequence>
<dbReference type="PANTHER" id="PTHR24220:SF685">
    <property type="entry name" value="ABC TRANSPORTER RELATED"/>
    <property type="match status" value="1"/>
</dbReference>
<dbReference type="InterPro" id="IPR003439">
    <property type="entry name" value="ABC_transporter-like_ATP-bd"/>
</dbReference>
<keyword evidence="2" id="KW-0547">Nucleotide-binding</keyword>
<dbReference type="PROSITE" id="PS00211">
    <property type="entry name" value="ABC_TRANSPORTER_1"/>
    <property type="match status" value="1"/>
</dbReference>
<evidence type="ECO:0000313" key="6">
    <source>
        <dbReference type="Proteomes" id="UP001596074"/>
    </source>
</evidence>